<dbReference type="AlphaFoldDB" id="A0A1G7PM26"/>
<feature type="domain" description="SLH" evidence="2">
    <location>
        <begin position="102"/>
        <end position="167"/>
    </location>
</feature>
<keyword evidence="4" id="KW-1185">Reference proteome</keyword>
<evidence type="ECO:0000259" key="2">
    <source>
        <dbReference type="PROSITE" id="PS51272"/>
    </source>
</evidence>
<dbReference type="Proteomes" id="UP000198972">
    <property type="component" value="Unassembled WGS sequence"/>
</dbReference>
<reference evidence="3 4" key="1">
    <citation type="submission" date="2016-10" db="EMBL/GenBank/DDBJ databases">
        <authorList>
            <person name="de Groot N.N."/>
        </authorList>
    </citation>
    <scope>NUCLEOTIDE SEQUENCE [LARGE SCALE GENOMIC DNA]</scope>
    <source>
        <strain evidence="3 4">DSM 28129</strain>
    </source>
</reference>
<evidence type="ECO:0000256" key="1">
    <source>
        <dbReference type="ARBA" id="ARBA00022729"/>
    </source>
</evidence>
<gene>
    <name evidence="3" type="ORF">SAMN04488542_11927</name>
</gene>
<proteinExistence type="predicted"/>
<protein>
    <submittedName>
        <fullName evidence="3">S-layer homology domain-containing protein</fullName>
    </submittedName>
</protein>
<organism evidence="3 4">
    <name type="scientific">Fontibacillus panacisegetis</name>
    <dbReference type="NCBI Taxonomy" id="670482"/>
    <lineage>
        <taxon>Bacteria</taxon>
        <taxon>Bacillati</taxon>
        <taxon>Bacillota</taxon>
        <taxon>Bacilli</taxon>
        <taxon>Bacillales</taxon>
        <taxon>Paenibacillaceae</taxon>
        <taxon>Fontibacillus</taxon>
    </lineage>
</organism>
<evidence type="ECO:0000313" key="4">
    <source>
        <dbReference type="Proteomes" id="UP000198972"/>
    </source>
</evidence>
<evidence type="ECO:0000313" key="3">
    <source>
        <dbReference type="EMBL" id="SDF87283.1"/>
    </source>
</evidence>
<feature type="domain" description="SLH" evidence="2">
    <location>
        <begin position="42"/>
        <end position="101"/>
    </location>
</feature>
<dbReference type="OrthoDB" id="1706086at2"/>
<accession>A0A1G7PM26</accession>
<sequence>MSNTSYSFKENSHAIVNQGGEKKVMKKILSVALSTAMAFSMFASVAFGADSKLSPEAQFNVLKDAGIVTGYPDGTAGLDKFITRAELAKVIVKSINLDPVDTTSYNDKNYAKHWARTYIEAATQKGILEGKNAEKKLFDPSGNVTVQELAAVLVRALKLEVPTETNNSAADWAKGYVQAAINGGYLAEGINYQANATRSQAVVAAYAFYEANQVPTVSKYEVKDSKNVEFTMSDGEVVKVALEKALEANKETEVKFTYKDKEYTHKVTYVTTVAQKVESVKSEALKQIVVTFDGSVDAATAGSEDNYVIKDIEFRSATLSNDKKSVTLLIDKDSSALINQREVELEIKNVKNEDATKTFNEKVKFTPIDVTAPTVKEVVGLGTKAFKVKFSEPIQSAVASSSFRVDGKAIGANVKFQYPDTVIVQTNLTVGEHTVTVENVKDFAGLAVAAVNNSFTVAEDTTAPSVVSATSKDLKEVTVEFDETIKSVSEAYANSSSHKASKIEIEDNKVILTFKDAINYTENTITLKGVSDYSNNKADREVKVTPSLDTVRPTVVETKIEIDSLGRYVAKIRFSEKLHEDSLKKDNFVLKNSEGKIADVSGVNSNSGNPHITPTFANTKNTEISVNLGYGLKSEKYTLTISNVKDNAAVPNLIIPVTVDLDISKAQNGEINRVWVEKYSNDSYNYIIVEFNKELSTSGEGDATSPAKYFLYKDDAKIGQLTDKENEVELLTSKSVRIKVTNSTITKDYNRDDLVNPANKFKIVASYIKNSEGEYLKNGNSYELVKEITDGTVTIKDNKAKAISTDEIKVEFNSALNTLVDSDFYAKVGTTTYSVTGTLAGDGKSATFKLDKKFTADAADVKFGTKSGTLASQNEFGAPLKNFVGNEVTVDDEIKPELKGDSVAVAVTGSATTATYTFTLTATEKVKFNTEKFDFADFQTSDAVKGLWEVKANTSNNVEYSGTVKQVIVSGADDKVQLVVEFKLNNTVVELPRNAQVVIKLKAENNDGKYIIDVAKNALKADNTSIVLN</sequence>
<name>A0A1G7PM26_9BACL</name>
<dbReference type="InterPro" id="IPR014755">
    <property type="entry name" value="Cu-Rt/internalin_Ig-like"/>
</dbReference>
<keyword evidence="1" id="KW-0732">Signal</keyword>
<dbReference type="STRING" id="670482.SAMN04488542_11927"/>
<dbReference type="PROSITE" id="PS51272">
    <property type="entry name" value="SLH"/>
    <property type="match status" value="2"/>
</dbReference>
<dbReference type="EMBL" id="FNBG01000019">
    <property type="protein sequence ID" value="SDF87283.1"/>
    <property type="molecule type" value="Genomic_DNA"/>
</dbReference>
<dbReference type="RefSeq" id="WP_091232520.1">
    <property type="nucleotide sequence ID" value="NZ_FNBG01000019.1"/>
</dbReference>
<dbReference type="InterPro" id="IPR001119">
    <property type="entry name" value="SLH_dom"/>
</dbReference>
<dbReference type="Gene3D" id="2.60.40.1220">
    <property type="match status" value="4"/>
</dbReference>
<dbReference type="Pfam" id="PF00395">
    <property type="entry name" value="SLH"/>
    <property type="match status" value="1"/>
</dbReference>